<evidence type="ECO:0000259" key="3">
    <source>
        <dbReference type="PROSITE" id="PS01180"/>
    </source>
</evidence>
<keyword evidence="1" id="KW-1015">Disulfide bond</keyword>
<dbReference type="AlphaFoldDB" id="W6MEZ7"/>
<feature type="domain" description="CUB" evidence="3">
    <location>
        <begin position="1"/>
        <end position="61"/>
    </location>
</feature>
<reference evidence="4" key="2">
    <citation type="submission" date="2014-02" db="EMBL/GenBank/DDBJ databases">
        <title>The hermit crab's nose antennal transcriptomics.</title>
        <authorList>
            <person name="Groh K.C."/>
            <person name="Vogel H."/>
            <person name="Stensmyr M.C."/>
            <person name="Grosse-Wilde E."/>
            <person name="Hansson B.S."/>
        </authorList>
    </citation>
    <scope>NUCLEOTIDE SEQUENCE</scope>
    <source>
        <tissue evidence="4">Antennules</tissue>
    </source>
</reference>
<name>W6MEZ7_9EUCA</name>
<evidence type="ECO:0000256" key="2">
    <source>
        <dbReference type="PROSITE-ProRule" id="PRU00059"/>
    </source>
</evidence>
<organism evidence="4">
    <name type="scientific">Coenobita clypeatus</name>
    <dbReference type="NCBI Taxonomy" id="474045"/>
    <lineage>
        <taxon>Eukaryota</taxon>
        <taxon>Metazoa</taxon>
        <taxon>Ecdysozoa</taxon>
        <taxon>Arthropoda</taxon>
        <taxon>Crustacea</taxon>
        <taxon>Multicrustacea</taxon>
        <taxon>Malacostraca</taxon>
        <taxon>Eumalacostraca</taxon>
        <taxon>Eucarida</taxon>
        <taxon>Decapoda</taxon>
        <taxon>Pleocyemata</taxon>
        <taxon>Anomura</taxon>
        <taxon>Paguroidea</taxon>
        <taxon>Coenobitidae</taxon>
        <taxon>Coenobita</taxon>
    </lineage>
</organism>
<reference evidence="4" key="1">
    <citation type="submission" date="2013-06" db="EMBL/GenBank/DDBJ databases">
        <authorList>
            <person name="Groh K."/>
        </authorList>
    </citation>
    <scope>NUCLEOTIDE SEQUENCE</scope>
    <source>
        <tissue evidence="4">Antennules</tissue>
    </source>
</reference>
<dbReference type="Pfam" id="PF00431">
    <property type="entry name" value="CUB"/>
    <property type="match status" value="1"/>
</dbReference>
<dbReference type="EMBL" id="HABY01000080">
    <property type="protein sequence ID" value="CDK12609.1"/>
    <property type="molecule type" value="Transcribed_RNA"/>
</dbReference>
<proteinExistence type="predicted"/>
<evidence type="ECO:0000256" key="1">
    <source>
        <dbReference type="ARBA" id="ARBA00023157"/>
    </source>
</evidence>
<evidence type="ECO:0000313" key="4">
    <source>
        <dbReference type="EMBL" id="CDK12609.1"/>
    </source>
</evidence>
<dbReference type="InterPro" id="IPR000859">
    <property type="entry name" value="CUB_dom"/>
</dbReference>
<gene>
    <name evidence="4" type="primary">cubilin-like-2</name>
</gene>
<protein>
    <submittedName>
        <fullName evidence="4">Cubilin-like-2 protein</fullName>
    </submittedName>
</protein>
<dbReference type="InterPro" id="IPR035914">
    <property type="entry name" value="Sperma_CUB_dom_sf"/>
</dbReference>
<comment type="caution">
    <text evidence="2">Lacks conserved residue(s) required for the propagation of feature annotation.</text>
</comment>
<dbReference type="PROSITE" id="PS01180">
    <property type="entry name" value="CUB"/>
    <property type="match status" value="1"/>
</dbReference>
<sequence length="61" mass="7120">LQSPNYPRNYPANYRCQYQITCTEVGATKLEFRCPRFQLEDSTDCNNDRVIVESTEADAQR</sequence>
<dbReference type="Gene3D" id="2.60.120.290">
    <property type="entry name" value="Spermadhesin, CUB domain"/>
    <property type="match status" value="1"/>
</dbReference>
<accession>W6MEZ7</accession>
<dbReference type="SUPFAM" id="SSF49854">
    <property type="entry name" value="Spermadhesin, CUB domain"/>
    <property type="match status" value="1"/>
</dbReference>
<dbReference type="CDD" id="cd00041">
    <property type="entry name" value="CUB"/>
    <property type="match status" value="1"/>
</dbReference>
<feature type="non-terminal residue" evidence="4">
    <location>
        <position position="1"/>
    </location>
</feature>
<feature type="non-terminal residue" evidence="4">
    <location>
        <position position="61"/>
    </location>
</feature>